<dbReference type="SUPFAM" id="SSF81321">
    <property type="entry name" value="Family A G protein-coupled receptor-like"/>
    <property type="match status" value="1"/>
</dbReference>
<comment type="caution">
    <text evidence="13">The sequence shown here is derived from an EMBL/GenBank/DDBJ whole genome shotgun (WGS) entry which is preliminary data.</text>
</comment>
<dbReference type="EMBL" id="JAIWYP010000008">
    <property type="protein sequence ID" value="KAH3783892.1"/>
    <property type="molecule type" value="Genomic_DNA"/>
</dbReference>
<evidence type="ECO:0000256" key="8">
    <source>
        <dbReference type="ARBA" id="ARBA00023224"/>
    </source>
</evidence>
<dbReference type="PROSITE" id="PS00237">
    <property type="entry name" value="G_PROTEIN_RECEP_F1_1"/>
    <property type="match status" value="1"/>
</dbReference>
<feature type="transmembrane region" description="Helical" evidence="11">
    <location>
        <begin position="187"/>
        <end position="213"/>
    </location>
</feature>
<protein>
    <recommendedName>
        <fullName evidence="12">G-protein coupled receptors family 1 profile domain-containing protein</fullName>
    </recommendedName>
</protein>
<evidence type="ECO:0000256" key="4">
    <source>
        <dbReference type="ARBA" id="ARBA00022989"/>
    </source>
</evidence>
<keyword evidence="3 9" id="KW-0812">Transmembrane</keyword>
<evidence type="ECO:0000259" key="12">
    <source>
        <dbReference type="PROSITE" id="PS50262"/>
    </source>
</evidence>
<evidence type="ECO:0000256" key="3">
    <source>
        <dbReference type="ARBA" id="ARBA00022692"/>
    </source>
</evidence>
<evidence type="ECO:0000256" key="7">
    <source>
        <dbReference type="ARBA" id="ARBA00023170"/>
    </source>
</evidence>
<evidence type="ECO:0000313" key="14">
    <source>
        <dbReference type="Proteomes" id="UP000828390"/>
    </source>
</evidence>
<dbReference type="Gene3D" id="1.20.1070.10">
    <property type="entry name" value="Rhodopsin 7-helix transmembrane proteins"/>
    <property type="match status" value="2"/>
</dbReference>
<reference evidence="13" key="2">
    <citation type="submission" date="2020-11" db="EMBL/GenBank/DDBJ databases">
        <authorList>
            <person name="McCartney M.A."/>
            <person name="Auch B."/>
            <person name="Kono T."/>
            <person name="Mallez S."/>
            <person name="Becker A."/>
            <person name="Gohl D.M."/>
            <person name="Silverstein K.A.T."/>
            <person name="Koren S."/>
            <person name="Bechman K.B."/>
            <person name="Herman A."/>
            <person name="Abrahante J.E."/>
            <person name="Garbe J."/>
        </authorList>
    </citation>
    <scope>NUCLEOTIDE SEQUENCE</scope>
    <source>
        <strain evidence="13">Duluth1</strain>
        <tissue evidence="13">Whole animal</tissue>
    </source>
</reference>
<feature type="transmembrane region" description="Helical" evidence="11">
    <location>
        <begin position="426"/>
        <end position="450"/>
    </location>
</feature>
<keyword evidence="7 9" id="KW-0675">Receptor</keyword>
<dbReference type="GO" id="GO:0005886">
    <property type="term" value="C:plasma membrane"/>
    <property type="evidence" value="ECO:0007669"/>
    <property type="project" value="UniProtKB-SubCell"/>
</dbReference>
<name>A0A9D4IT28_DREPO</name>
<evidence type="ECO:0000313" key="13">
    <source>
        <dbReference type="EMBL" id="KAH3783892.1"/>
    </source>
</evidence>
<dbReference type="Proteomes" id="UP000828390">
    <property type="component" value="Unassembled WGS sequence"/>
</dbReference>
<evidence type="ECO:0000256" key="11">
    <source>
        <dbReference type="SAM" id="Phobius"/>
    </source>
</evidence>
<evidence type="ECO:0000256" key="2">
    <source>
        <dbReference type="ARBA" id="ARBA00022475"/>
    </source>
</evidence>
<organism evidence="13 14">
    <name type="scientific">Dreissena polymorpha</name>
    <name type="common">Zebra mussel</name>
    <name type="synonym">Mytilus polymorpha</name>
    <dbReference type="NCBI Taxonomy" id="45954"/>
    <lineage>
        <taxon>Eukaryota</taxon>
        <taxon>Metazoa</taxon>
        <taxon>Spiralia</taxon>
        <taxon>Lophotrochozoa</taxon>
        <taxon>Mollusca</taxon>
        <taxon>Bivalvia</taxon>
        <taxon>Autobranchia</taxon>
        <taxon>Heteroconchia</taxon>
        <taxon>Euheterodonta</taxon>
        <taxon>Imparidentia</taxon>
        <taxon>Neoheterodontei</taxon>
        <taxon>Myida</taxon>
        <taxon>Dreissenoidea</taxon>
        <taxon>Dreissenidae</taxon>
        <taxon>Dreissena</taxon>
    </lineage>
</organism>
<sequence>MSTSPFNETTPLSVLALTSEYNDVTTASKVIETIVMILIMIITTVGNVCLWVVVLRSRALRTLTSMFILGLSTADILVGVVNMPITVYTIIKGRWEFSHSACVVFGFLNMIILVTSVLSLCNISINRYVMVCYPQMFNHIYTVKNAVPMVIGVVIFSILLSLPPLIGWSEYVYTPSHSFCFADWQNIMSYAFFMIGCCFGIPFTVMSVCNVFILRTVRASRLRVKTSSEPQQSPASIKTTMNRLTIGINSEQLLTKHTRVTFKSLSVHMSRIERMIKIKPLVTDINKVPNNNSTHSKSELQNDFHFFANTISVIDIESLPFSTLSTEPLKTSSTVSSTKVRMTSKIVHTKVGQSTTTLHTPSSQSTKSSLTHQQRSRFLHSDWKPASENTPPGPEFNAQGPVYDKQMSKPKGQETPPLKRREEIRLAFSLIIVVVVSVICWLPYCISMLLSIFHSGHVPREFHMFTIIIGYANSCCNPIIYGVMNKRFKVGFKRIFCFWQYRTSSDLSSS</sequence>
<feature type="region of interest" description="Disordered" evidence="10">
    <location>
        <begin position="350"/>
        <end position="416"/>
    </location>
</feature>
<keyword evidence="2" id="KW-1003">Cell membrane</keyword>
<dbReference type="PROSITE" id="PS50262">
    <property type="entry name" value="G_PROTEIN_RECEP_F1_2"/>
    <property type="match status" value="1"/>
</dbReference>
<dbReference type="AlphaFoldDB" id="A0A9D4IT28"/>
<feature type="domain" description="G-protein coupled receptors family 1 profile" evidence="12">
    <location>
        <begin position="46"/>
        <end position="481"/>
    </location>
</feature>
<feature type="transmembrane region" description="Helical" evidence="11">
    <location>
        <begin position="34"/>
        <end position="55"/>
    </location>
</feature>
<evidence type="ECO:0000256" key="9">
    <source>
        <dbReference type="RuleBase" id="RU000688"/>
    </source>
</evidence>
<dbReference type="PANTHER" id="PTHR22752">
    <property type="entry name" value="G PROTEIN-COUPLED RECEPTOR"/>
    <property type="match status" value="1"/>
</dbReference>
<dbReference type="InterPro" id="IPR017452">
    <property type="entry name" value="GPCR_Rhodpsn_7TM"/>
</dbReference>
<dbReference type="Pfam" id="PF00001">
    <property type="entry name" value="7tm_1"/>
    <property type="match status" value="1"/>
</dbReference>
<keyword evidence="5 9" id="KW-0297">G-protein coupled receptor</keyword>
<keyword evidence="14" id="KW-1185">Reference proteome</keyword>
<evidence type="ECO:0000256" key="1">
    <source>
        <dbReference type="ARBA" id="ARBA00004651"/>
    </source>
</evidence>
<reference evidence="13" key="1">
    <citation type="journal article" date="2019" name="bioRxiv">
        <title>The Genome of the Zebra Mussel, Dreissena polymorpha: A Resource for Invasive Species Research.</title>
        <authorList>
            <person name="McCartney M.A."/>
            <person name="Auch B."/>
            <person name="Kono T."/>
            <person name="Mallez S."/>
            <person name="Zhang Y."/>
            <person name="Obille A."/>
            <person name="Becker A."/>
            <person name="Abrahante J.E."/>
            <person name="Garbe J."/>
            <person name="Badalamenti J.P."/>
            <person name="Herman A."/>
            <person name="Mangelson H."/>
            <person name="Liachko I."/>
            <person name="Sullivan S."/>
            <person name="Sone E.D."/>
            <person name="Koren S."/>
            <person name="Silverstein K.A.T."/>
            <person name="Beckman K.B."/>
            <person name="Gohl D.M."/>
        </authorList>
    </citation>
    <scope>NUCLEOTIDE SEQUENCE</scope>
    <source>
        <strain evidence="13">Duluth1</strain>
        <tissue evidence="13">Whole animal</tissue>
    </source>
</reference>
<dbReference type="InterPro" id="IPR000276">
    <property type="entry name" value="GPCR_Rhodpsn"/>
</dbReference>
<comment type="similarity">
    <text evidence="9">Belongs to the G-protein coupled receptor 1 family.</text>
</comment>
<feature type="transmembrane region" description="Helical" evidence="11">
    <location>
        <begin position="103"/>
        <end position="125"/>
    </location>
</feature>
<dbReference type="PANTHER" id="PTHR22752:SF14">
    <property type="entry name" value="G-PROTEIN COUPLED RECEPTORS FAMILY 1 PROFILE DOMAIN-CONTAINING PROTEIN"/>
    <property type="match status" value="1"/>
</dbReference>
<feature type="transmembrane region" description="Helical" evidence="11">
    <location>
        <begin position="146"/>
        <end position="167"/>
    </location>
</feature>
<proteinExistence type="inferred from homology"/>
<dbReference type="SMART" id="SM01381">
    <property type="entry name" value="7TM_GPCR_Srsx"/>
    <property type="match status" value="1"/>
</dbReference>
<feature type="transmembrane region" description="Helical" evidence="11">
    <location>
        <begin position="462"/>
        <end position="484"/>
    </location>
</feature>
<accession>A0A9D4IT28</accession>
<dbReference type="PRINTS" id="PR00237">
    <property type="entry name" value="GPCRRHODOPSN"/>
</dbReference>
<evidence type="ECO:0000256" key="5">
    <source>
        <dbReference type="ARBA" id="ARBA00023040"/>
    </source>
</evidence>
<keyword evidence="4 11" id="KW-1133">Transmembrane helix</keyword>
<keyword evidence="8 9" id="KW-0807">Transducer</keyword>
<feature type="compositionally biased region" description="Polar residues" evidence="10">
    <location>
        <begin position="351"/>
        <end position="373"/>
    </location>
</feature>
<gene>
    <name evidence="13" type="ORF">DPMN_161842</name>
</gene>
<comment type="subcellular location">
    <subcellularLocation>
        <location evidence="1">Cell membrane</location>
        <topology evidence="1">Multi-pass membrane protein</topology>
    </subcellularLocation>
</comment>
<evidence type="ECO:0000256" key="6">
    <source>
        <dbReference type="ARBA" id="ARBA00023136"/>
    </source>
</evidence>
<evidence type="ECO:0000256" key="10">
    <source>
        <dbReference type="SAM" id="MobiDB-lite"/>
    </source>
</evidence>
<dbReference type="GO" id="GO:0004930">
    <property type="term" value="F:G protein-coupled receptor activity"/>
    <property type="evidence" value="ECO:0007669"/>
    <property type="project" value="UniProtKB-KW"/>
</dbReference>
<keyword evidence="6 11" id="KW-0472">Membrane</keyword>
<feature type="transmembrane region" description="Helical" evidence="11">
    <location>
        <begin position="67"/>
        <end position="91"/>
    </location>
</feature>
<dbReference type="CDD" id="cd00637">
    <property type="entry name" value="7tm_classA_rhodopsin-like"/>
    <property type="match status" value="1"/>
</dbReference>